<feature type="compositionally biased region" description="Polar residues" evidence="1">
    <location>
        <begin position="227"/>
        <end position="252"/>
    </location>
</feature>
<dbReference type="SMART" id="SM00353">
    <property type="entry name" value="HLH"/>
    <property type="match status" value="1"/>
</dbReference>
<dbReference type="Pfam" id="PF00010">
    <property type="entry name" value="HLH"/>
    <property type="match status" value="1"/>
</dbReference>
<dbReference type="InterPro" id="IPR036638">
    <property type="entry name" value="HLH_DNA-bd_sf"/>
</dbReference>
<proteinExistence type="predicted"/>
<evidence type="ECO:0000256" key="1">
    <source>
        <dbReference type="SAM" id="MobiDB-lite"/>
    </source>
</evidence>
<feature type="region of interest" description="Disordered" evidence="1">
    <location>
        <begin position="226"/>
        <end position="316"/>
    </location>
</feature>
<gene>
    <name evidence="3" type="ORF">EJ05DRAFT_535017</name>
</gene>
<evidence type="ECO:0000259" key="2">
    <source>
        <dbReference type="PROSITE" id="PS50888"/>
    </source>
</evidence>
<dbReference type="GO" id="GO:0046983">
    <property type="term" value="F:protein dimerization activity"/>
    <property type="evidence" value="ECO:0007669"/>
    <property type="project" value="InterPro"/>
</dbReference>
<feature type="region of interest" description="Disordered" evidence="1">
    <location>
        <begin position="371"/>
        <end position="404"/>
    </location>
</feature>
<evidence type="ECO:0000313" key="3">
    <source>
        <dbReference type="EMBL" id="KAF2761647.1"/>
    </source>
</evidence>
<feature type="compositionally biased region" description="Basic and acidic residues" evidence="1">
    <location>
        <begin position="388"/>
        <end position="402"/>
    </location>
</feature>
<feature type="compositionally biased region" description="Low complexity" evidence="1">
    <location>
        <begin position="109"/>
        <end position="123"/>
    </location>
</feature>
<feature type="compositionally biased region" description="Polar residues" evidence="1">
    <location>
        <begin position="289"/>
        <end position="314"/>
    </location>
</feature>
<dbReference type="PANTHER" id="PTHR46266:SF4">
    <property type="entry name" value="TRANSCRIPTION FACTOR TT8"/>
    <property type="match status" value="1"/>
</dbReference>
<feature type="region of interest" description="Disordered" evidence="1">
    <location>
        <begin position="1"/>
        <end position="176"/>
    </location>
</feature>
<evidence type="ECO:0000313" key="4">
    <source>
        <dbReference type="Proteomes" id="UP000799437"/>
    </source>
</evidence>
<keyword evidence="4" id="KW-1185">Reference proteome</keyword>
<feature type="compositionally biased region" description="Basic residues" evidence="1">
    <location>
        <begin position="162"/>
        <end position="176"/>
    </location>
</feature>
<dbReference type="RefSeq" id="XP_033604098.1">
    <property type="nucleotide sequence ID" value="XM_033749223.1"/>
</dbReference>
<protein>
    <recommendedName>
        <fullName evidence="2">BHLH domain-containing protein</fullName>
    </recommendedName>
</protein>
<feature type="domain" description="BHLH" evidence="2">
    <location>
        <begin position="164"/>
        <end position="215"/>
    </location>
</feature>
<accession>A0A6A6WIW5</accession>
<dbReference type="GeneID" id="54490277"/>
<feature type="compositionally biased region" description="Acidic residues" evidence="1">
    <location>
        <begin position="256"/>
        <end position="270"/>
    </location>
</feature>
<feature type="compositionally biased region" description="Polar residues" evidence="1">
    <location>
        <begin position="374"/>
        <end position="387"/>
    </location>
</feature>
<dbReference type="CDD" id="cd00083">
    <property type="entry name" value="bHLH_SF"/>
    <property type="match status" value="1"/>
</dbReference>
<dbReference type="Gene3D" id="4.10.280.10">
    <property type="entry name" value="Helix-loop-helix DNA-binding domain"/>
    <property type="match status" value="1"/>
</dbReference>
<feature type="compositionally biased region" description="Low complexity" evidence="1">
    <location>
        <begin position="49"/>
        <end position="72"/>
    </location>
</feature>
<dbReference type="SUPFAM" id="SSF47459">
    <property type="entry name" value="HLH, helix-loop-helix DNA-binding domain"/>
    <property type="match status" value="1"/>
</dbReference>
<name>A0A6A6WIW5_9PEZI</name>
<feature type="compositionally biased region" description="Polar residues" evidence="1">
    <location>
        <begin position="19"/>
        <end position="36"/>
    </location>
</feature>
<dbReference type="InterPro" id="IPR011598">
    <property type="entry name" value="bHLH_dom"/>
</dbReference>
<dbReference type="Proteomes" id="UP000799437">
    <property type="component" value="Unassembled WGS sequence"/>
</dbReference>
<dbReference type="EMBL" id="ML996566">
    <property type="protein sequence ID" value="KAF2761647.1"/>
    <property type="molecule type" value="Genomic_DNA"/>
</dbReference>
<organism evidence="3 4">
    <name type="scientific">Pseudovirgaria hyperparasitica</name>
    <dbReference type="NCBI Taxonomy" id="470096"/>
    <lineage>
        <taxon>Eukaryota</taxon>
        <taxon>Fungi</taxon>
        <taxon>Dikarya</taxon>
        <taxon>Ascomycota</taxon>
        <taxon>Pezizomycotina</taxon>
        <taxon>Dothideomycetes</taxon>
        <taxon>Dothideomycetes incertae sedis</taxon>
        <taxon>Acrospermales</taxon>
        <taxon>Acrospermaceae</taxon>
        <taxon>Pseudovirgaria</taxon>
    </lineage>
</organism>
<reference evidence="3" key="1">
    <citation type="journal article" date="2020" name="Stud. Mycol.">
        <title>101 Dothideomycetes genomes: a test case for predicting lifestyles and emergence of pathogens.</title>
        <authorList>
            <person name="Haridas S."/>
            <person name="Albert R."/>
            <person name="Binder M."/>
            <person name="Bloem J."/>
            <person name="Labutti K."/>
            <person name="Salamov A."/>
            <person name="Andreopoulos B."/>
            <person name="Baker S."/>
            <person name="Barry K."/>
            <person name="Bills G."/>
            <person name="Bluhm B."/>
            <person name="Cannon C."/>
            <person name="Castanera R."/>
            <person name="Culley D."/>
            <person name="Daum C."/>
            <person name="Ezra D."/>
            <person name="Gonzalez J."/>
            <person name="Henrissat B."/>
            <person name="Kuo A."/>
            <person name="Liang C."/>
            <person name="Lipzen A."/>
            <person name="Lutzoni F."/>
            <person name="Magnuson J."/>
            <person name="Mondo S."/>
            <person name="Nolan M."/>
            <person name="Ohm R."/>
            <person name="Pangilinan J."/>
            <person name="Park H.-J."/>
            <person name="Ramirez L."/>
            <person name="Alfaro M."/>
            <person name="Sun H."/>
            <person name="Tritt A."/>
            <person name="Yoshinaga Y."/>
            <person name="Zwiers L.-H."/>
            <person name="Turgeon B."/>
            <person name="Goodwin S."/>
            <person name="Spatafora J."/>
            <person name="Crous P."/>
            <person name="Grigoriev I."/>
        </authorList>
    </citation>
    <scope>NUCLEOTIDE SEQUENCE</scope>
    <source>
        <strain evidence="3">CBS 121739</strain>
    </source>
</reference>
<dbReference type="PROSITE" id="PS50888">
    <property type="entry name" value="BHLH"/>
    <property type="match status" value="1"/>
</dbReference>
<dbReference type="PANTHER" id="PTHR46266">
    <property type="entry name" value="TRANSCRIPTION FACTOR TT8"/>
    <property type="match status" value="1"/>
</dbReference>
<dbReference type="AlphaFoldDB" id="A0A6A6WIW5"/>
<sequence>MSSLVANMPRPAALPTPQPSTEIASKSDGHTTTFDASFSLGPAALREGTTSSTTSNSSDSSYNPASPNLNSKPSPPNPRKRPSASLQSATVQDGYTLPPPPTRSRKIIQMKPQAKQQQQQQPQDVEHQTKPTEPPTPTSANGKSTGGGKKKQGSGNTAAGRKMARKTAHSLIERRRRSKMNEEFGVLKDMIPACAGQEMHKLAILQASIEYMRYLEQCLTDLKASTGHGNSISSSAKPTPRESTNATPQPSRNLDESSDEDEDEAMEDDAISPTTLPTMRHTFPPLPPSSATSPILYANRSNPHSTTTSPNMVPTTDPRHYSITSSIRSTVTSPSILPSPAFSSSGHTAPPFPPTGHSTSARFALLTSPALHPQTGNSVQSTNSNVNDHGKPGLQRDQRMSEDQEATAALLMLNSDRRNWHNGARGMSVRDLLSG</sequence>
<dbReference type="OrthoDB" id="690068at2759"/>